<evidence type="ECO:0000256" key="5">
    <source>
        <dbReference type="ARBA" id="ARBA00023123"/>
    </source>
</evidence>
<dbReference type="GO" id="GO:0005902">
    <property type="term" value="C:microvillus"/>
    <property type="evidence" value="ECO:0007669"/>
    <property type="project" value="TreeGrafter"/>
</dbReference>
<evidence type="ECO:0000256" key="8">
    <source>
        <dbReference type="PROSITE-ProRule" id="PRU00782"/>
    </source>
</evidence>
<dbReference type="STRING" id="9402.L5JWV0"/>
<dbReference type="PROSITE" id="PS51757">
    <property type="entry name" value="TH1"/>
    <property type="match status" value="1"/>
</dbReference>
<evidence type="ECO:0000256" key="2">
    <source>
        <dbReference type="ARBA" id="ARBA00022737"/>
    </source>
</evidence>
<dbReference type="Gene3D" id="3.40.850.10">
    <property type="entry name" value="Kinesin motor domain"/>
    <property type="match status" value="1"/>
</dbReference>
<feature type="region of interest" description="Actin-binding" evidence="8">
    <location>
        <begin position="535"/>
        <end position="557"/>
    </location>
</feature>
<dbReference type="PRINTS" id="PR00193">
    <property type="entry name" value="MYOSINHEAVY"/>
</dbReference>
<dbReference type="InterPro" id="IPR036961">
    <property type="entry name" value="Kinesin_motor_dom_sf"/>
</dbReference>
<keyword evidence="7 8" id="KW-0009">Actin-binding</keyword>
<dbReference type="SUPFAM" id="SSF52540">
    <property type="entry name" value="P-loop containing nucleoside triphosphate hydrolases"/>
    <property type="match status" value="1"/>
</dbReference>
<dbReference type="PROSITE" id="PS51456">
    <property type="entry name" value="MYOSIN_MOTOR"/>
    <property type="match status" value="1"/>
</dbReference>
<keyword evidence="3 8" id="KW-0547">Nucleotide-binding</keyword>
<dbReference type="InParanoid" id="L5JWV0"/>
<dbReference type="EMBL" id="KB031073">
    <property type="protein sequence ID" value="ELK03899.1"/>
    <property type="molecule type" value="Genomic_DNA"/>
</dbReference>
<evidence type="ECO:0000313" key="12">
    <source>
        <dbReference type="Proteomes" id="UP000010552"/>
    </source>
</evidence>
<feature type="binding site" evidence="8">
    <location>
        <begin position="105"/>
        <end position="112"/>
    </location>
    <ligand>
        <name>ATP</name>
        <dbReference type="ChEBI" id="CHEBI:30616"/>
    </ligand>
</feature>
<keyword evidence="6 8" id="KW-0505">Motor protein</keyword>
<evidence type="ECO:0000259" key="10">
    <source>
        <dbReference type="PROSITE" id="PS51757"/>
    </source>
</evidence>
<keyword evidence="4 8" id="KW-0067">ATP-binding</keyword>
<dbReference type="Gene3D" id="1.10.10.820">
    <property type="match status" value="1"/>
</dbReference>
<sequence>MEGTLTARDKVGVQDFVLLDAYTSESAFLDNLRKRFSENLIYTYIGTLLVSVNPYQELGIYTMSQMELYQGVNFFELPPHVYAIADNAYRMMCSELSNHFILISGESGAGKTEASKKILQYFAMTCPMTESLQIARDRLLLSNPVLEAFGNARTLRNDNSSRFGKYMDVQFDFKLLEGGEEELLAYLGLERDPKLYKYLSQGHGANESSINDKNDWKTVSNAFSVIDFTEDDLENLFGIIASILHLGNVCFGENHQGCAIIPVTHEIKWIAKLLGVQPSVLLEALTHRKIETKTEEVICPLTLELSLYARDAMAKAVYGRMFTWLVNKINSSLVNKEFTKKTVIGLLDIYGFEVFDKNGFEQFCINYCNEKLQQLLIERTLKAEQAEYEMEGIEWEPIQYFNNKIICDLVEERHKGIISILDEECIRPGPATDLSFLEKLEEKVGKHAHFQTRKLAGPKGRKRIGWMEFRLFHYAGEVTYCTKGFLEKNSDLLYRHLKEVLCRSKNSILKECFLVAELENRRRSPTVGTQFKNSLSSLLEILISKEPSYIRCIKPNERKEPSKFDDFLIRHQVKYLGLMEHLRVRRAGFAYRRKYEHFLQRYKSLCPDTWPHWQGPPAEGVERLIKYIGYKPEEYKLGRFIKGFINRDKPLCPDNEEFIVFVRKNYILNLRYHVPKNVLDESWLKPPGILENASDLLRKMCTRNLVRKYCRGLTAERKALMQQKVVTSALFRGKKEGYAESLNKPFANSRIDEGEINPKVLQLISDEKIQYGVPVIKYDRKGFKARQRQLILTQKAAYVVELAKIKQKIEYSTLKGISTSNLSDGLLVIHVSPEANRHKGDAVLQCDHVFETVTKLVMLVKKENIVNVVQGSLQFYISPGKEGTIVFNTGPEEQIYKDKDGQLTVVSACVWGGR</sequence>
<dbReference type="InterPro" id="IPR036072">
    <property type="entry name" value="MYSc_Myo1"/>
</dbReference>
<dbReference type="GO" id="GO:0005737">
    <property type="term" value="C:cytoplasm"/>
    <property type="evidence" value="ECO:0007669"/>
    <property type="project" value="TreeGrafter"/>
</dbReference>
<dbReference type="Gene3D" id="1.20.5.4820">
    <property type="match status" value="1"/>
</dbReference>
<dbReference type="InterPro" id="IPR027417">
    <property type="entry name" value="P-loop_NTPase"/>
</dbReference>
<feature type="domain" description="Myosin motor" evidence="9">
    <location>
        <begin position="12"/>
        <end position="639"/>
    </location>
</feature>
<dbReference type="Pfam" id="PF06017">
    <property type="entry name" value="Myosin_TH1"/>
    <property type="match status" value="1"/>
</dbReference>
<dbReference type="PANTHER" id="PTHR13140">
    <property type="entry name" value="MYOSIN"/>
    <property type="match status" value="1"/>
</dbReference>
<dbReference type="FunFam" id="3.40.850.10:FF:000101">
    <property type="entry name" value="Slow myosin heavy chain 2"/>
    <property type="match status" value="1"/>
</dbReference>
<protein>
    <submittedName>
        <fullName evidence="11">Myosin-Ih</fullName>
    </submittedName>
</protein>
<dbReference type="InterPro" id="IPR010926">
    <property type="entry name" value="Myosin_TH1"/>
</dbReference>
<dbReference type="Pfam" id="PF00063">
    <property type="entry name" value="Myosin_head"/>
    <property type="match status" value="1"/>
</dbReference>
<dbReference type="GO" id="GO:0005524">
    <property type="term" value="F:ATP binding"/>
    <property type="evidence" value="ECO:0007669"/>
    <property type="project" value="UniProtKB-UniRule"/>
</dbReference>
<dbReference type="GO" id="GO:0006897">
    <property type="term" value="P:endocytosis"/>
    <property type="evidence" value="ECO:0007669"/>
    <property type="project" value="TreeGrafter"/>
</dbReference>
<feature type="domain" description="TH1" evidence="10">
    <location>
        <begin position="735"/>
        <end position="909"/>
    </location>
</feature>
<dbReference type="Gene3D" id="1.20.120.720">
    <property type="entry name" value="Myosin VI head, motor domain, U50 subdomain"/>
    <property type="match status" value="1"/>
</dbReference>
<comment type="similarity">
    <text evidence="1 8">Belongs to the TRAFAC class myosin-kinesin ATPase superfamily. Myosin family.</text>
</comment>
<name>L5JWV0_PTEAL</name>
<keyword evidence="2" id="KW-0677">Repeat</keyword>
<evidence type="ECO:0000256" key="1">
    <source>
        <dbReference type="ARBA" id="ARBA00008314"/>
    </source>
</evidence>
<dbReference type="Gene3D" id="1.20.58.530">
    <property type="match status" value="1"/>
</dbReference>
<keyword evidence="12" id="KW-1185">Reference proteome</keyword>
<dbReference type="SMART" id="SM00242">
    <property type="entry name" value="MYSc"/>
    <property type="match status" value="1"/>
</dbReference>
<evidence type="ECO:0000256" key="6">
    <source>
        <dbReference type="ARBA" id="ARBA00023175"/>
    </source>
</evidence>
<proteinExistence type="inferred from homology"/>
<dbReference type="GO" id="GO:0016459">
    <property type="term" value="C:myosin complex"/>
    <property type="evidence" value="ECO:0007669"/>
    <property type="project" value="UniProtKB-KW"/>
</dbReference>
<dbReference type="FunFam" id="1.20.58.530:FF:000004">
    <property type="entry name" value="Unconventional myosin ID"/>
    <property type="match status" value="1"/>
</dbReference>
<dbReference type="PANTHER" id="PTHR13140:SF353">
    <property type="entry name" value="UNCONVENTIONAL MYOSIN-IH"/>
    <property type="match status" value="1"/>
</dbReference>
<dbReference type="GO" id="GO:0007015">
    <property type="term" value="P:actin filament organization"/>
    <property type="evidence" value="ECO:0007669"/>
    <property type="project" value="TreeGrafter"/>
</dbReference>
<dbReference type="InterPro" id="IPR001609">
    <property type="entry name" value="Myosin_head_motor_dom-like"/>
</dbReference>
<dbReference type="Proteomes" id="UP000010552">
    <property type="component" value="Unassembled WGS sequence"/>
</dbReference>
<dbReference type="CDD" id="cd01378">
    <property type="entry name" value="MYSc_Myo1"/>
    <property type="match status" value="1"/>
</dbReference>
<dbReference type="GO" id="GO:0000146">
    <property type="term" value="F:microfilament motor activity"/>
    <property type="evidence" value="ECO:0007669"/>
    <property type="project" value="TreeGrafter"/>
</dbReference>
<dbReference type="GO" id="GO:0030048">
    <property type="term" value="P:actin filament-based movement"/>
    <property type="evidence" value="ECO:0007669"/>
    <property type="project" value="TreeGrafter"/>
</dbReference>
<evidence type="ECO:0000256" key="3">
    <source>
        <dbReference type="ARBA" id="ARBA00022741"/>
    </source>
</evidence>
<dbReference type="GO" id="GO:0051015">
    <property type="term" value="F:actin filament binding"/>
    <property type="evidence" value="ECO:0007669"/>
    <property type="project" value="TreeGrafter"/>
</dbReference>
<gene>
    <name evidence="11" type="ORF">PAL_GLEAN10002721</name>
</gene>
<organism evidence="11 12">
    <name type="scientific">Pteropus alecto</name>
    <name type="common">Black flying fox</name>
    <dbReference type="NCBI Taxonomy" id="9402"/>
    <lineage>
        <taxon>Eukaryota</taxon>
        <taxon>Metazoa</taxon>
        <taxon>Chordata</taxon>
        <taxon>Craniata</taxon>
        <taxon>Vertebrata</taxon>
        <taxon>Euteleostomi</taxon>
        <taxon>Mammalia</taxon>
        <taxon>Eutheria</taxon>
        <taxon>Laurasiatheria</taxon>
        <taxon>Chiroptera</taxon>
        <taxon>Yinpterochiroptera</taxon>
        <taxon>Pteropodoidea</taxon>
        <taxon>Pteropodidae</taxon>
        <taxon>Pteropodinae</taxon>
        <taxon>Pteropus</taxon>
    </lineage>
</organism>
<evidence type="ECO:0000259" key="9">
    <source>
        <dbReference type="PROSITE" id="PS51456"/>
    </source>
</evidence>
<evidence type="ECO:0000256" key="7">
    <source>
        <dbReference type="ARBA" id="ARBA00023203"/>
    </source>
</evidence>
<accession>L5JWV0</accession>
<reference evidence="12" key="1">
    <citation type="journal article" date="2013" name="Science">
        <title>Comparative analysis of bat genomes provides insight into the evolution of flight and immunity.</title>
        <authorList>
            <person name="Zhang G."/>
            <person name="Cowled C."/>
            <person name="Shi Z."/>
            <person name="Huang Z."/>
            <person name="Bishop-Lilly K.A."/>
            <person name="Fang X."/>
            <person name="Wynne J.W."/>
            <person name="Xiong Z."/>
            <person name="Baker M.L."/>
            <person name="Zhao W."/>
            <person name="Tachedjian M."/>
            <person name="Zhu Y."/>
            <person name="Zhou P."/>
            <person name="Jiang X."/>
            <person name="Ng J."/>
            <person name="Yang L."/>
            <person name="Wu L."/>
            <person name="Xiao J."/>
            <person name="Feng Y."/>
            <person name="Chen Y."/>
            <person name="Sun X."/>
            <person name="Zhang Y."/>
            <person name="Marsh G.A."/>
            <person name="Crameri G."/>
            <person name="Broder C.C."/>
            <person name="Frey K.G."/>
            <person name="Wang L.F."/>
            <person name="Wang J."/>
        </authorList>
    </citation>
    <scope>NUCLEOTIDE SEQUENCE [LARGE SCALE GENOMIC DNA]</scope>
</reference>
<dbReference type="GO" id="GO:0005886">
    <property type="term" value="C:plasma membrane"/>
    <property type="evidence" value="ECO:0007669"/>
    <property type="project" value="TreeGrafter"/>
</dbReference>
<dbReference type="AlphaFoldDB" id="L5JWV0"/>
<keyword evidence="5 8" id="KW-0518">Myosin</keyword>
<evidence type="ECO:0000256" key="4">
    <source>
        <dbReference type="ARBA" id="ARBA00022840"/>
    </source>
</evidence>
<evidence type="ECO:0000313" key="11">
    <source>
        <dbReference type="EMBL" id="ELK03899.1"/>
    </source>
</evidence>